<dbReference type="GO" id="GO:0012505">
    <property type="term" value="C:endomembrane system"/>
    <property type="evidence" value="ECO:0007669"/>
    <property type="project" value="UniProtKB-SubCell"/>
</dbReference>
<keyword evidence="5 7" id="KW-1133">Transmembrane helix</keyword>
<dbReference type="OrthoDB" id="5965864at2759"/>
<dbReference type="AlphaFoldDB" id="A0A6P8H8G4"/>
<feature type="region of interest" description="Disordered" evidence="8">
    <location>
        <begin position="1"/>
        <end position="26"/>
    </location>
</feature>
<dbReference type="GO" id="GO:0051453">
    <property type="term" value="P:regulation of intracellular pH"/>
    <property type="evidence" value="ECO:0007669"/>
    <property type="project" value="TreeGrafter"/>
</dbReference>
<evidence type="ECO:0000256" key="5">
    <source>
        <dbReference type="ARBA" id="ARBA00022989"/>
    </source>
</evidence>
<dbReference type="CDD" id="cd06174">
    <property type="entry name" value="MFS"/>
    <property type="match status" value="1"/>
</dbReference>
<keyword evidence="3" id="KW-0813">Transport</keyword>
<feature type="transmembrane region" description="Helical" evidence="7">
    <location>
        <begin position="290"/>
        <end position="314"/>
    </location>
</feature>
<dbReference type="Pfam" id="PF02487">
    <property type="entry name" value="CLN3"/>
    <property type="match status" value="1"/>
</dbReference>
<dbReference type="PANTHER" id="PTHR10981:SF0">
    <property type="entry name" value="BATTENIN"/>
    <property type="match status" value="1"/>
</dbReference>
<evidence type="ECO:0000313" key="9">
    <source>
        <dbReference type="Proteomes" id="UP000515163"/>
    </source>
</evidence>
<keyword evidence="9" id="KW-1185">Reference proteome</keyword>
<dbReference type="Proteomes" id="UP000515163">
    <property type="component" value="Unplaced"/>
</dbReference>
<dbReference type="PANTHER" id="PTHR10981">
    <property type="entry name" value="BATTENIN"/>
    <property type="match status" value="1"/>
</dbReference>
<dbReference type="InParanoid" id="A0A6P8H8G4"/>
<feature type="transmembrane region" description="Helical" evidence="7">
    <location>
        <begin position="65"/>
        <end position="88"/>
    </location>
</feature>
<name>A0A6P8H8G4_ACTTE</name>
<evidence type="ECO:0000256" key="8">
    <source>
        <dbReference type="SAM" id="MobiDB-lite"/>
    </source>
</evidence>
<feature type="transmembrane region" description="Helical" evidence="7">
    <location>
        <begin position="100"/>
        <end position="121"/>
    </location>
</feature>
<gene>
    <name evidence="10" type="primary">LOC116289928</name>
</gene>
<evidence type="ECO:0000313" key="10">
    <source>
        <dbReference type="RefSeq" id="XP_031552734.1"/>
    </source>
</evidence>
<feature type="transmembrane region" description="Helical" evidence="7">
    <location>
        <begin position="155"/>
        <end position="177"/>
    </location>
</feature>
<reference evidence="10" key="1">
    <citation type="submission" date="2025-08" db="UniProtKB">
        <authorList>
            <consortium name="RefSeq"/>
        </authorList>
    </citation>
    <scope>IDENTIFICATION</scope>
    <source>
        <tissue evidence="10">Tentacle</tissue>
    </source>
</reference>
<dbReference type="GO" id="GO:0005765">
    <property type="term" value="C:lysosomal membrane"/>
    <property type="evidence" value="ECO:0007669"/>
    <property type="project" value="UniProtKB-SubCell"/>
</dbReference>
<feature type="transmembrane region" description="Helical" evidence="7">
    <location>
        <begin position="390"/>
        <end position="412"/>
    </location>
</feature>
<dbReference type="Gene3D" id="1.20.1250.20">
    <property type="entry name" value="MFS general substrate transporter like domains"/>
    <property type="match status" value="1"/>
</dbReference>
<keyword evidence="7" id="KW-0458">Lysosome</keyword>
<evidence type="ECO:0000256" key="7">
    <source>
        <dbReference type="RuleBase" id="RU361113"/>
    </source>
</evidence>
<feature type="transmembrane region" description="Helical" evidence="7">
    <location>
        <begin position="189"/>
        <end position="207"/>
    </location>
</feature>
<sequence length="458" mass="50383">MAEEASGKEGDSSSEETTPRYLHFPDEEAEEMDQGERIRTIISFFGVGLIMHGLFSIIISGSQDILGGTYIPTTAVIIAHVGPMVLIVYTFPWFMQKMSYFIRILAVFAFMAGGFVVISFVENPYLKIIGVSLNAVAHALGEITFLALGTFYGDISVTSFAAGSGAGILVGPVYYLGLTSWACVSPQETMIFASAGSLLILVCYYILNKDRIKSHAIAATYNSTKYSVVPINSKGDPVQLAWSEKLSAAMKIAPFMVSLCVAYIMQYLTIQSVFTTMSFQNSPFHPRDHYVYYVAVNGLGELVSRSYLGILFCVKPQVAVKIAVNKTWILSVLLTGLFALSVCASWFRFIDNAFVVLFMSFLVGFLSGSVYANTLVSVRDSIEPRYQEFCLGLVTAGIDSGALIGSFVGLWLEPVLRTHCQRMVPKGASYCFTRHEKRAWTEAICNGKPVKIKIEIKR</sequence>
<keyword evidence="6 7" id="KW-0472">Membrane</keyword>
<evidence type="ECO:0000256" key="2">
    <source>
        <dbReference type="ARBA" id="ARBA00007467"/>
    </source>
</evidence>
<dbReference type="GeneID" id="116289928"/>
<dbReference type="PRINTS" id="PR01315">
    <property type="entry name" value="BATTENIN"/>
</dbReference>
<dbReference type="InterPro" id="IPR036259">
    <property type="entry name" value="MFS_trans_sf"/>
</dbReference>
<evidence type="ECO:0000256" key="6">
    <source>
        <dbReference type="ARBA" id="ARBA00023136"/>
    </source>
</evidence>
<proteinExistence type="inferred from homology"/>
<feature type="transmembrane region" description="Helical" evidence="7">
    <location>
        <begin position="326"/>
        <end position="347"/>
    </location>
</feature>
<keyword evidence="4 7" id="KW-0812">Transmembrane</keyword>
<dbReference type="KEGG" id="aten:116289928"/>
<evidence type="ECO:0000256" key="4">
    <source>
        <dbReference type="ARBA" id="ARBA00022692"/>
    </source>
</evidence>
<accession>A0A6P8H8G4</accession>
<feature type="transmembrane region" description="Helical" evidence="7">
    <location>
        <begin position="127"/>
        <end position="148"/>
    </location>
</feature>
<comment type="subcellular location">
    <subcellularLocation>
        <location evidence="1">Endomembrane system</location>
        <topology evidence="1">Multi-pass membrane protein</topology>
    </subcellularLocation>
    <subcellularLocation>
        <location evidence="7">Lysosome membrane</location>
        <topology evidence="7">Multi-pass membrane protein</topology>
    </subcellularLocation>
</comment>
<evidence type="ECO:0000256" key="1">
    <source>
        <dbReference type="ARBA" id="ARBA00004127"/>
    </source>
</evidence>
<feature type="compositionally biased region" description="Basic and acidic residues" evidence="8">
    <location>
        <begin position="1"/>
        <end position="11"/>
    </location>
</feature>
<feature type="transmembrane region" description="Helical" evidence="7">
    <location>
        <begin position="252"/>
        <end position="270"/>
    </location>
</feature>
<organism evidence="9 10">
    <name type="scientific">Actinia tenebrosa</name>
    <name type="common">Australian red waratah sea anemone</name>
    <dbReference type="NCBI Taxonomy" id="6105"/>
    <lineage>
        <taxon>Eukaryota</taxon>
        <taxon>Metazoa</taxon>
        <taxon>Cnidaria</taxon>
        <taxon>Anthozoa</taxon>
        <taxon>Hexacorallia</taxon>
        <taxon>Actiniaria</taxon>
        <taxon>Actiniidae</taxon>
        <taxon>Actinia</taxon>
    </lineage>
</organism>
<dbReference type="SUPFAM" id="SSF103473">
    <property type="entry name" value="MFS general substrate transporter"/>
    <property type="match status" value="1"/>
</dbReference>
<feature type="transmembrane region" description="Helical" evidence="7">
    <location>
        <begin position="41"/>
        <end position="59"/>
    </location>
</feature>
<protein>
    <recommendedName>
        <fullName evidence="7">Battenin</fullName>
    </recommendedName>
</protein>
<evidence type="ECO:0000256" key="3">
    <source>
        <dbReference type="ARBA" id="ARBA00022448"/>
    </source>
</evidence>
<dbReference type="RefSeq" id="XP_031552734.1">
    <property type="nucleotide sequence ID" value="XM_031696874.1"/>
</dbReference>
<feature type="transmembrane region" description="Helical" evidence="7">
    <location>
        <begin position="353"/>
        <end position="378"/>
    </location>
</feature>
<dbReference type="InterPro" id="IPR003492">
    <property type="entry name" value="Battenin_disease_Cln3"/>
</dbReference>
<comment type="similarity">
    <text evidence="2 7">Belongs to the battenin family.</text>
</comment>